<dbReference type="Proteomes" id="UP000504882">
    <property type="component" value="Unassembled WGS sequence"/>
</dbReference>
<keyword evidence="1" id="KW-0472">Membrane</keyword>
<sequence length="267" mass="27314">MTRSDHGSDLTPDGGVTPAGPEPVVIAVYYPTAEGFDVPPTAADLQDTGPGPSLAARLRAGLALGVSGGLATGGLIGGLNPVFSDGPAGLLLLIGAVGVVGLTIAFLLRSRGVLVRPGSLALTTLAVTLLAFGAILLLLRDNTGWLVVVLGGLAAVVALRYRNAERTVATQRAAWLAGWPRLVQDPRYMIGRVSDLTLKHPNDQHFSISGSVTYPDAGGVEHVVAIPGGVVPRAGGVQPPALYAPVVVWHSPDNSVVLLRFSAALAP</sequence>
<dbReference type="RefSeq" id="WP_133107602.1">
    <property type="nucleotide sequence ID" value="NZ_SMNA01000005.1"/>
</dbReference>
<feature type="transmembrane region" description="Helical" evidence="1">
    <location>
        <begin position="120"/>
        <end position="139"/>
    </location>
</feature>
<keyword evidence="1" id="KW-0812">Transmembrane</keyword>
<proteinExistence type="predicted"/>
<keyword evidence="3" id="KW-1185">Reference proteome</keyword>
<evidence type="ECO:0000313" key="2">
    <source>
        <dbReference type="EMBL" id="TDE93877.1"/>
    </source>
</evidence>
<accession>A0ABY2E4U7</accession>
<dbReference type="EMBL" id="SMNA01000005">
    <property type="protein sequence ID" value="TDE93877.1"/>
    <property type="molecule type" value="Genomic_DNA"/>
</dbReference>
<name>A0ABY2E4U7_9MICO</name>
<evidence type="ECO:0008006" key="4">
    <source>
        <dbReference type="Google" id="ProtNLM"/>
    </source>
</evidence>
<organism evidence="2 3">
    <name type="scientific">Occultella glacieicola</name>
    <dbReference type="NCBI Taxonomy" id="2518684"/>
    <lineage>
        <taxon>Bacteria</taxon>
        <taxon>Bacillati</taxon>
        <taxon>Actinomycetota</taxon>
        <taxon>Actinomycetes</taxon>
        <taxon>Micrococcales</taxon>
        <taxon>Ruaniaceae</taxon>
        <taxon>Occultella</taxon>
    </lineage>
</organism>
<feature type="transmembrane region" description="Helical" evidence="1">
    <location>
        <begin position="62"/>
        <end position="83"/>
    </location>
</feature>
<feature type="transmembrane region" description="Helical" evidence="1">
    <location>
        <begin position="145"/>
        <end position="162"/>
    </location>
</feature>
<reference evidence="2 3" key="1">
    <citation type="submission" date="2019-03" db="EMBL/GenBank/DDBJ databases">
        <title>Genomic features of bacteria from cold environments.</title>
        <authorList>
            <person name="Shen L."/>
        </authorList>
    </citation>
    <scope>NUCLEOTIDE SEQUENCE [LARGE SCALE GENOMIC DNA]</scope>
    <source>
        <strain evidence="3">T3246-1</strain>
    </source>
</reference>
<gene>
    <name evidence="2" type="ORF">EXU48_10380</name>
</gene>
<evidence type="ECO:0000256" key="1">
    <source>
        <dbReference type="SAM" id="Phobius"/>
    </source>
</evidence>
<comment type="caution">
    <text evidence="2">The sequence shown here is derived from an EMBL/GenBank/DDBJ whole genome shotgun (WGS) entry which is preliminary data.</text>
</comment>
<evidence type="ECO:0000313" key="3">
    <source>
        <dbReference type="Proteomes" id="UP000504882"/>
    </source>
</evidence>
<protein>
    <recommendedName>
        <fullName evidence="4">DUF4190 domain-containing protein</fullName>
    </recommendedName>
</protein>
<keyword evidence="1" id="KW-1133">Transmembrane helix</keyword>
<feature type="transmembrane region" description="Helical" evidence="1">
    <location>
        <begin position="89"/>
        <end position="108"/>
    </location>
</feature>